<reference evidence="3" key="1">
    <citation type="submission" date="2019-09" db="EMBL/GenBank/DDBJ databases">
        <title>Mumia zhuanghuii sp. nov. isolated from the intestinal contents of plateau pika (Ochotona curzoniae) in the Qinghai-Tibet plateau of China.</title>
        <authorList>
            <person name="Tian Z."/>
        </authorList>
    </citation>
    <scope>NUCLEOTIDE SEQUENCE [LARGE SCALE GENOMIC DNA]</scope>
    <source>
        <strain evidence="3">L-031</strain>
    </source>
</reference>
<dbReference type="Proteomes" id="UP000325516">
    <property type="component" value="Chromosome"/>
</dbReference>
<feature type="transmembrane region" description="Helical" evidence="1">
    <location>
        <begin position="133"/>
        <end position="156"/>
    </location>
</feature>
<feature type="transmembrane region" description="Helical" evidence="1">
    <location>
        <begin position="249"/>
        <end position="273"/>
    </location>
</feature>
<keyword evidence="3" id="KW-1185">Reference proteome</keyword>
<evidence type="ECO:0000256" key="1">
    <source>
        <dbReference type="SAM" id="Phobius"/>
    </source>
</evidence>
<dbReference type="KEGG" id="mlz:F6J85_15275"/>
<feature type="transmembrane region" description="Helical" evidence="1">
    <location>
        <begin position="82"/>
        <end position="102"/>
    </location>
</feature>
<sequence length="274" mass="29913">MSPTRHLPAGEDRESPRRVDRTRIHAGGKGTPLCDHGAVAVRYVSDLARANWSSLISGVVGVAVAVLIVLSRNDPAERDPATVLIAFYLVAWPAFVAIYLAWTHVVYAQRGPRGLATVARQETRSLRRWWTRILGYGGASNWALIGALVAVMLTIVVAQNPAFQGDWLFILLGLLTVASSWALMVYSFALEYLRLASTHEDDDVPVAVNVDGDARFTDYLTLAILVSTMAATVSATIRSRRAWTLVRINVLFAFTFNTVIVAMMVSLLFGGILG</sequence>
<name>A0A5J6L7D2_9MICO</name>
<gene>
    <name evidence="2" type="ORF">F6J85_15275</name>
</gene>
<organism evidence="2 3">
    <name type="scientific">Microbacterium lushaniae</name>
    <dbReference type="NCBI Taxonomy" id="2614639"/>
    <lineage>
        <taxon>Bacteria</taxon>
        <taxon>Bacillati</taxon>
        <taxon>Actinomycetota</taxon>
        <taxon>Actinomycetes</taxon>
        <taxon>Micrococcales</taxon>
        <taxon>Microbacteriaceae</taxon>
        <taxon>Microbacterium</taxon>
    </lineage>
</organism>
<dbReference type="AlphaFoldDB" id="A0A5J6L7D2"/>
<keyword evidence="1" id="KW-0812">Transmembrane</keyword>
<keyword evidence="1" id="KW-0472">Membrane</keyword>
<dbReference type="Pfam" id="PF07077">
    <property type="entry name" value="DUF1345"/>
    <property type="match status" value="1"/>
</dbReference>
<keyword evidence="1" id="KW-1133">Transmembrane helix</keyword>
<dbReference type="InterPro" id="IPR009781">
    <property type="entry name" value="DUF1345"/>
</dbReference>
<feature type="transmembrane region" description="Helical" evidence="1">
    <location>
        <begin position="52"/>
        <end position="70"/>
    </location>
</feature>
<evidence type="ECO:0000313" key="2">
    <source>
        <dbReference type="EMBL" id="QEW04316.1"/>
    </source>
</evidence>
<accession>A0A5J6L7D2</accession>
<dbReference type="EMBL" id="CP044232">
    <property type="protein sequence ID" value="QEW04316.1"/>
    <property type="molecule type" value="Genomic_DNA"/>
</dbReference>
<evidence type="ECO:0000313" key="3">
    <source>
        <dbReference type="Proteomes" id="UP000325516"/>
    </source>
</evidence>
<feature type="transmembrane region" description="Helical" evidence="1">
    <location>
        <begin position="168"/>
        <end position="189"/>
    </location>
</feature>
<proteinExistence type="predicted"/>
<protein>
    <submittedName>
        <fullName evidence="2">DUF1345 domain-containing protein</fullName>
    </submittedName>
</protein>